<comment type="caution">
    <text evidence="1">The sequence shown here is derived from an EMBL/GenBank/DDBJ whole genome shotgun (WGS) entry which is preliminary data.</text>
</comment>
<dbReference type="AlphaFoldDB" id="A0A4Y2NJK4"/>
<organism evidence="1 2">
    <name type="scientific">Araneus ventricosus</name>
    <name type="common">Orbweaver spider</name>
    <name type="synonym">Epeira ventricosa</name>
    <dbReference type="NCBI Taxonomy" id="182803"/>
    <lineage>
        <taxon>Eukaryota</taxon>
        <taxon>Metazoa</taxon>
        <taxon>Ecdysozoa</taxon>
        <taxon>Arthropoda</taxon>
        <taxon>Chelicerata</taxon>
        <taxon>Arachnida</taxon>
        <taxon>Araneae</taxon>
        <taxon>Araneomorphae</taxon>
        <taxon>Entelegynae</taxon>
        <taxon>Araneoidea</taxon>
        <taxon>Araneidae</taxon>
        <taxon>Araneus</taxon>
    </lineage>
</organism>
<evidence type="ECO:0000313" key="2">
    <source>
        <dbReference type="Proteomes" id="UP000499080"/>
    </source>
</evidence>
<gene>
    <name evidence="1" type="ORF">AVEN_49489_1</name>
</gene>
<accession>A0A4Y2NJK4</accession>
<feature type="non-terminal residue" evidence="1">
    <location>
        <position position="1"/>
    </location>
</feature>
<sequence>IKNQNEDKPNEREDVLADLVSHADAVSTLELLLCQAEQHPASTPVDLMFMLCWNNIRSSSRFSSLCQKKTTDFV</sequence>
<protein>
    <submittedName>
        <fullName evidence="1">Uncharacterized protein</fullName>
    </submittedName>
</protein>
<reference evidence="1 2" key="1">
    <citation type="journal article" date="2019" name="Sci. Rep.">
        <title>Orb-weaving spider Araneus ventricosus genome elucidates the spidroin gene catalogue.</title>
        <authorList>
            <person name="Kono N."/>
            <person name="Nakamura H."/>
            <person name="Ohtoshi R."/>
            <person name="Moran D.A.P."/>
            <person name="Shinohara A."/>
            <person name="Yoshida Y."/>
            <person name="Fujiwara M."/>
            <person name="Mori M."/>
            <person name="Tomita M."/>
            <person name="Arakawa K."/>
        </authorList>
    </citation>
    <scope>NUCLEOTIDE SEQUENCE [LARGE SCALE GENOMIC DNA]</scope>
</reference>
<dbReference type="EMBL" id="BGPR01009288">
    <property type="protein sequence ID" value="GBN39092.1"/>
    <property type="molecule type" value="Genomic_DNA"/>
</dbReference>
<dbReference type="Proteomes" id="UP000499080">
    <property type="component" value="Unassembled WGS sequence"/>
</dbReference>
<evidence type="ECO:0000313" key="1">
    <source>
        <dbReference type="EMBL" id="GBN39092.1"/>
    </source>
</evidence>
<proteinExistence type="predicted"/>
<keyword evidence="2" id="KW-1185">Reference proteome</keyword>
<name>A0A4Y2NJK4_ARAVE</name>